<reference evidence="4 5" key="1">
    <citation type="submission" date="2019-07" db="EMBL/GenBank/DDBJ databases">
        <authorList>
            <person name="Jastrzebski P J."/>
            <person name="Paukszto L."/>
            <person name="Jastrzebski P J."/>
        </authorList>
    </citation>
    <scope>NUCLEOTIDE SEQUENCE [LARGE SCALE GENOMIC DNA]</scope>
    <source>
        <strain evidence="4 5">WMS-il1</strain>
    </source>
</reference>
<name>A0A564Y0H7_HYMDI</name>
<feature type="region of interest" description="Disordered" evidence="3">
    <location>
        <begin position="101"/>
        <end position="133"/>
    </location>
</feature>
<sequence>DRWYSRVDGLGFYDAVKCGSIDAVVDEDIPPHDRAVCRAQAAKYRPSEASFPERDFKLWSEEKVEEMGKASLFIGRLHPNIQHDQLHSTLSRLLSVVKHAEREGKHRRKDRHHSHHHHRSRNRSPEQHKSRTKDSLWPLVRVVKHPITGESRGYAFAWFKSPRDANRVLESWRCSSNFFKPSGCSEGVRVDLRSIFVDMLGFEQMILEPCFGRTLPGWKPRRLGGGLGGFKESGQLRFGGIARPFRQPLRRISP</sequence>
<feature type="compositionally biased region" description="Basic residues" evidence="3">
    <location>
        <begin position="105"/>
        <end position="122"/>
    </location>
</feature>
<dbReference type="SUPFAM" id="SSF54928">
    <property type="entry name" value="RNA-binding domain, RBD"/>
    <property type="match status" value="1"/>
</dbReference>
<organism evidence="4 5">
    <name type="scientific">Hymenolepis diminuta</name>
    <name type="common">Rat tapeworm</name>
    <dbReference type="NCBI Taxonomy" id="6216"/>
    <lineage>
        <taxon>Eukaryota</taxon>
        <taxon>Metazoa</taxon>
        <taxon>Spiralia</taxon>
        <taxon>Lophotrochozoa</taxon>
        <taxon>Platyhelminthes</taxon>
        <taxon>Cestoda</taxon>
        <taxon>Eucestoda</taxon>
        <taxon>Cyclophyllidea</taxon>
        <taxon>Hymenolepididae</taxon>
        <taxon>Hymenolepis</taxon>
    </lineage>
</organism>
<dbReference type="GO" id="GO:0071011">
    <property type="term" value="C:precatalytic spliceosome"/>
    <property type="evidence" value="ECO:0007669"/>
    <property type="project" value="TreeGrafter"/>
</dbReference>
<evidence type="ECO:0000313" key="5">
    <source>
        <dbReference type="Proteomes" id="UP000321570"/>
    </source>
</evidence>
<dbReference type="GO" id="GO:0017069">
    <property type="term" value="F:snRNA binding"/>
    <property type="evidence" value="ECO:0007669"/>
    <property type="project" value="TreeGrafter"/>
</dbReference>
<keyword evidence="5" id="KW-1185">Reference proteome</keyword>
<keyword evidence="2" id="KW-0539">Nucleus</keyword>
<dbReference type="GO" id="GO:0003729">
    <property type="term" value="F:mRNA binding"/>
    <property type="evidence" value="ECO:0007669"/>
    <property type="project" value="TreeGrafter"/>
</dbReference>
<dbReference type="InterPro" id="IPR012677">
    <property type="entry name" value="Nucleotide-bd_a/b_plait_sf"/>
</dbReference>
<evidence type="ECO:0000256" key="2">
    <source>
        <dbReference type="ARBA" id="ARBA00023242"/>
    </source>
</evidence>
<evidence type="ECO:0000256" key="1">
    <source>
        <dbReference type="ARBA" id="ARBA00004123"/>
    </source>
</evidence>
<dbReference type="PANTHER" id="PTHR13952:SF6">
    <property type="entry name" value="U11_U12 SMALL NUCLEAR RIBONUCLEOPROTEIN 35 KDA PROTEIN"/>
    <property type="match status" value="1"/>
</dbReference>
<dbReference type="GO" id="GO:0000398">
    <property type="term" value="P:mRNA splicing, via spliceosome"/>
    <property type="evidence" value="ECO:0007669"/>
    <property type="project" value="TreeGrafter"/>
</dbReference>
<comment type="subcellular location">
    <subcellularLocation>
        <location evidence="1">Nucleus</location>
    </subcellularLocation>
</comment>
<dbReference type="AlphaFoldDB" id="A0A564Y0H7"/>
<evidence type="ECO:0000256" key="3">
    <source>
        <dbReference type="SAM" id="MobiDB-lite"/>
    </source>
</evidence>
<accession>A0A564Y0H7</accession>
<feature type="non-terminal residue" evidence="4">
    <location>
        <position position="1"/>
    </location>
</feature>
<proteinExistence type="predicted"/>
<dbReference type="Gene3D" id="3.30.70.330">
    <property type="match status" value="1"/>
</dbReference>
<evidence type="ECO:0008006" key="6">
    <source>
        <dbReference type="Google" id="ProtNLM"/>
    </source>
</evidence>
<gene>
    <name evidence="4" type="ORF">WMSIL1_LOCUS1547</name>
</gene>
<dbReference type="EMBL" id="CABIJS010000033">
    <property type="protein sequence ID" value="VUZ40559.1"/>
    <property type="molecule type" value="Genomic_DNA"/>
</dbReference>
<dbReference type="PANTHER" id="PTHR13952">
    <property type="entry name" value="U1 SMALL NUCLEAR RIBONUCLEOPROTEIN 70 KD"/>
    <property type="match status" value="1"/>
</dbReference>
<evidence type="ECO:0000313" key="4">
    <source>
        <dbReference type="EMBL" id="VUZ40559.1"/>
    </source>
</evidence>
<feature type="compositionally biased region" description="Basic and acidic residues" evidence="3">
    <location>
        <begin position="123"/>
        <end position="133"/>
    </location>
</feature>
<dbReference type="InterPro" id="IPR035979">
    <property type="entry name" value="RBD_domain_sf"/>
</dbReference>
<dbReference type="InterPro" id="IPR051183">
    <property type="entry name" value="U1_U11-U12_snRNP_70-35kDa"/>
</dbReference>
<dbReference type="Proteomes" id="UP000321570">
    <property type="component" value="Unassembled WGS sequence"/>
</dbReference>
<protein>
    <recommendedName>
        <fullName evidence="6">RRM domain-containing protein</fullName>
    </recommendedName>
</protein>